<proteinExistence type="predicted"/>
<comment type="caution">
    <text evidence="2">The sequence shown here is derived from an EMBL/GenBank/DDBJ whole genome shotgun (WGS) entry which is preliminary data.</text>
</comment>
<organism evidence="2 3">
    <name type="scientific">Saccharopolyspora cebuensis</name>
    <dbReference type="NCBI Taxonomy" id="418759"/>
    <lineage>
        <taxon>Bacteria</taxon>
        <taxon>Bacillati</taxon>
        <taxon>Actinomycetota</taxon>
        <taxon>Actinomycetes</taxon>
        <taxon>Pseudonocardiales</taxon>
        <taxon>Pseudonocardiaceae</taxon>
        <taxon>Saccharopolyspora</taxon>
    </lineage>
</organism>
<name>A0ABV4CMM0_9PSEU</name>
<protein>
    <submittedName>
        <fullName evidence="2">Uncharacterized protein</fullName>
    </submittedName>
</protein>
<feature type="region of interest" description="Disordered" evidence="1">
    <location>
        <begin position="165"/>
        <end position="195"/>
    </location>
</feature>
<keyword evidence="3" id="KW-1185">Reference proteome</keyword>
<evidence type="ECO:0000313" key="3">
    <source>
        <dbReference type="Proteomes" id="UP001564626"/>
    </source>
</evidence>
<feature type="region of interest" description="Disordered" evidence="1">
    <location>
        <begin position="55"/>
        <end position="76"/>
    </location>
</feature>
<dbReference type="EMBL" id="JBGEHV010000041">
    <property type="protein sequence ID" value="MEY8041723.1"/>
    <property type="molecule type" value="Genomic_DNA"/>
</dbReference>
<gene>
    <name evidence="2" type="ORF">AB8O55_20125</name>
</gene>
<accession>A0ABV4CMM0</accession>
<sequence>MSARTGLVAAGLAVVSAAIVAGQVAGAGWVVTAGVLANVGLFAVSRGGWPVERPRVSRYRAGPNPGPNPRPNRSAAVPADPLIRRAESTVPERSAAGACWAISSRESRVHLNRGGGRAMCDHPLRGAWLEVQELDGVVRPGEHVPCSSCVAIDGTARRFAQALRVSGPPTPTGAPRWEVSDPMRETRPLPRPIEA</sequence>
<dbReference type="Proteomes" id="UP001564626">
    <property type="component" value="Unassembled WGS sequence"/>
</dbReference>
<evidence type="ECO:0000256" key="1">
    <source>
        <dbReference type="SAM" id="MobiDB-lite"/>
    </source>
</evidence>
<dbReference type="RefSeq" id="WP_345362284.1">
    <property type="nucleotide sequence ID" value="NZ_BAABII010000006.1"/>
</dbReference>
<reference evidence="2 3" key="1">
    <citation type="submission" date="2024-08" db="EMBL/GenBank/DDBJ databases">
        <title>Genome mining of Saccharopolyspora cebuensis PGLac3 from Nigerian medicinal plant.</title>
        <authorList>
            <person name="Ezeobiora C.E."/>
            <person name="Igbokwe N.H."/>
            <person name="Amin D.H."/>
            <person name="Mendie U.E."/>
        </authorList>
    </citation>
    <scope>NUCLEOTIDE SEQUENCE [LARGE SCALE GENOMIC DNA]</scope>
    <source>
        <strain evidence="2 3">PGLac3</strain>
    </source>
</reference>
<feature type="compositionally biased region" description="Basic and acidic residues" evidence="1">
    <location>
        <begin position="178"/>
        <end position="195"/>
    </location>
</feature>
<evidence type="ECO:0000313" key="2">
    <source>
        <dbReference type="EMBL" id="MEY8041723.1"/>
    </source>
</evidence>